<evidence type="ECO:0000313" key="2">
    <source>
        <dbReference type="EMBL" id="GFR41659.1"/>
    </source>
</evidence>
<dbReference type="InterPro" id="IPR036361">
    <property type="entry name" value="SAP_dom_sf"/>
</dbReference>
<sequence>GEVDYGSWPVKELKRVLQERGVDPSGFVEKGDLVAKVREVLAGAGGTTAGGSSGGAAADGAGDGAFMAPPGYVFDPSSGYFYSEEAGMYYDTKTGGYCQAATGKWFYLDAGSGSFVEWKQ</sequence>
<comment type="caution">
    <text evidence="2">The sequence shown here is derived from an EMBL/GenBank/DDBJ whole genome shotgun (WGS) entry which is preliminary data.</text>
</comment>
<dbReference type="Proteomes" id="UP001054857">
    <property type="component" value="Unassembled WGS sequence"/>
</dbReference>
<accession>A0AAD3HHM6</accession>
<dbReference type="Gene3D" id="1.10.720.30">
    <property type="entry name" value="SAP domain"/>
    <property type="match status" value="1"/>
</dbReference>
<feature type="non-terminal residue" evidence="2">
    <location>
        <position position="120"/>
    </location>
</feature>
<protein>
    <recommendedName>
        <fullName evidence="1">OCRE domain-containing protein</fullName>
    </recommendedName>
</protein>
<proteinExistence type="predicted"/>
<evidence type="ECO:0000259" key="1">
    <source>
        <dbReference type="Pfam" id="PF17780"/>
    </source>
</evidence>
<dbReference type="EMBL" id="BMAR01000002">
    <property type="protein sequence ID" value="GFR41659.1"/>
    <property type="molecule type" value="Genomic_DNA"/>
</dbReference>
<dbReference type="InterPro" id="IPR041591">
    <property type="entry name" value="OCRE"/>
</dbReference>
<feature type="domain" description="OCRE" evidence="1">
    <location>
        <begin position="71"/>
        <end position="118"/>
    </location>
</feature>
<dbReference type="AlphaFoldDB" id="A0AAD3HHM6"/>
<gene>
    <name evidence="2" type="ORF">Agub_g2401</name>
</gene>
<keyword evidence="3" id="KW-1185">Reference proteome</keyword>
<reference evidence="2 3" key="1">
    <citation type="journal article" date="2021" name="Sci. Rep.">
        <title>Genome sequencing of the multicellular alga Astrephomene provides insights into convergent evolution of germ-soma differentiation.</title>
        <authorList>
            <person name="Yamashita S."/>
            <person name="Yamamoto K."/>
            <person name="Matsuzaki R."/>
            <person name="Suzuki S."/>
            <person name="Yamaguchi H."/>
            <person name="Hirooka S."/>
            <person name="Minakuchi Y."/>
            <person name="Miyagishima S."/>
            <person name="Kawachi M."/>
            <person name="Toyoda A."/>
            <person name="Nozaki H."/>
        </authorList>
    </citation>
    <scope>NUCLEOTIDE SEQUENCE [LARGE SCALE GENOMIC DNA]</scope>
    <source>
        <strain evidence="2 3">NIES-4017</strain>
    </source>
</reference>
<name>A0AAD3HHM6_9CHLO</name>
<evidence type="ECO:0000313" key="3">
    <source>
        <dbReference type="Proteomes" id="UP001054857"/>
    </source>
</evidence>
<organism evidence="2 3">
    <name type="scientific">Astrephomene gubernaculifera</name>
    <dbReference type="NCBI Taxonomy" id="47775"/>
    <lineage>
        <taxon>Eukaryota</taxon>
        <taxon>Viridiplantae</taxon>
        <taxon>Chlorophyta</taxon>
        <taxon>core chlorophytes</taxon>
        <taxon>Chlorophyceae</taxon>
        <taxon>CS clade</taxon>
        <taxon>Chlamydomonadales</taxon>
        <taxon>Astrephomenaceae</taxon>
        <taxon>Astrephomene</taxon>
    </lineage>
</organism>
<dbReference type="Pfam" id="PF17780">
    <property type="entry name" value="OCRE"/>
    <property type="match status" value="1"/>
</dbReference>